<sequence>MNGAALAVAALIPLATGPAPQEEKALTIGLCGGGRITIPLGDGDTPERTCDPKACHAANCREKTKERPPRTRI</sequence>
<dbReference type="EMBL" id="JMIX01000008">
    <property type="protein sequence ID" value="KEO92889.1"/>
    <property type="molecule type" value="Genomic_DNA"/>
</dbReference>
<gene>
    <name evidence="1" type="ORF">EH32_13945</name>
</gene>
<comment type="caution">
    <text evidence="1">The sequence shown here is derived from an EMBL/GenBank/DDBJ whole genome shotgun (WGS) entry which is preliminary data.</text>
</comment>
<dbReference type="KEGG" id="elq:Ga0102493_111788"/>
<organism evidence="1 2">
    <name type="scientific">Erythrobacter litoralis</name>
    <dbReference type="NCBI Taxonomy" id="39960"/>
    <lineage>
        <taxon>Bacteria</taxon>
        <taxon>Pseudomonadati</taxon>
        <taxon>Pseudomonadota</taxon>
        <taxon>Alphaproteobacteria</taxon>
        <taxon>Sphingomonadales</taxon>
        <taxon>Erythrobacteraceae</taxon>
        <taxon>Erythrobacter/Porphyrobacter group</taxon>
        <taxon>Erythrobacter</taxon>
    </lineage>
</organism>
<keyword evidence="2" id="KW-1185">Reference proteome</keyword>
<evidence type="ECO:0000313" key="2">
    <source>
        <dbReference type="Proteomes" id="UP000027866"/>
    </source>
</evidence>
<name>A0A074MHC0_9SPHN</name>
<proteinExistence type="predicted"/>
<evidence type="ECO:0000313" key="1">
    <source>
        <dbReference type="EMBL" id="KEO92889.1"/>
    </source>
</evidence>
<dbReference type="RefSeq" id="WP_034904460.1">
    <property type="nucleotide sequence ID" value="NZ_CP017057.1"/>
</dbReference>
<dbReference type="AlphaFoldDB" id="A0A074MHC0"/>
<dbReference type="PATRIC" id="fig|39960.10.peg.875"/>
<accession>A0A074MHC0</accession>
<reference evidence="1 2" key="1">
    <citation type="submission" date="2014-04" db="EMBL/GenBank/DDBJ databases">
        <title>A comprehensive comparison of genomes of Erythrobacter spp. Strains.</title>
        <authorList>
            <person name="Zheng Q."/>
        </authorList>
    </citation>
    <scope>NUCLEOTIDE SEQUENCE [LARGE SCALE GENOMIC DNA]</scope>
    <source>
        <strain evidence="1 2">DSM 8509</strain>
    </source>
</reference>
<dbReference type="Proteomes" id="UP000027866">
    <property type="component" value="Unassembled WGS sequence"/>
</dbReference>
<dbReference type="OrthoDB" id="7511203at2"/>
<protein>
    <submittedName>
        <fullName evidence="1">Uncharacterized protein</fullName>
    </submittedName>
</protein>